<evidence type="ECO:0000313" key="2">
    <source>
        <dbReference type="Proteomes" id="UP001595799"/>
    </source>
</evidence>
<accession>A0ABV8UKT2</accession>
<dbReference type="InterPro" id="IPR007709">
    <property type="entry name" value="N-FG_amidohydro"/>
</dbReference>
<reference evidence="2" key="1">
    <citation type="journal article" date="2019" name="Int. J. Syst. Evol. Microbiol.">
        <title>The Global Catalogue of Microorganisms (GCM) 10K type strain sequencing project: providing services to taxonomists for standard genome sequencing and annotation.</title>
        <authorList>
            <consortium name="The Broad Institute Genomics Platform"/>
            <consortium name="The Broad Institute Genome Sequencing Center for Infectious Disease"/>
            <person name="Wu L."/>
            <person name="Ma J."/>
        </authorList>
    </citation>
    <scope>NUCLEOTIDE SEQUENCE [LARGE SCALE GENOMIC DNA]</scope>
    <source>
        <strain evidence="2">CECT 8472</strain>
    </source>
</reference>
<gene>
    <name evidence="1" type="ORF">ACFOW6_06155</name>
</gene>
<dbReference type="SUPFAM" id="SSF53187">
    <property type="entry name" value="Zn-dependent exopeptidases"/>
    <property type="match status" value="1"/>
</dbReference>
<comment type="caution">
    <text evidence="1">The sequence shown here is derived from an EMBL/GenBank/DDBJ whole genome shotgun (WGS) entry which is preliminary data.</text>
</comment>
<sequence>MEQDAAQSPVHELFRGHAHPPRAVDREAVGEPPPFEFLCLSGASPVLIFCDHASRHIPESYAGLGLDGSALARHIAWDIGVADVAPFLARMLDAPTLLAGFSRLVIDPNRHLESQGSIPEISDETPVPGNRNLGKECRQQRVDAFFKPYHAAVARMIEAQLAKGVRPLLVFLHSFTPIMEGVRRPWQIGVLWNEDERLARPVIEGFRAQGCTVGENEPYSGASPEDYSLHKHGEGRGLAPVLLEVRQDLIDTRNGAEQWARIIAAVLNPLVAQADRLQT</sequence>
<dbReference type="InterPro" id="IPR011227">
    <property type="entry name" value="UCP029730"/>
</dbReference>
<protein>
    <submittedName>
        <fullName evidence="1">N-formylglutamate amidohydrolase</fullName>
    </submittedName>
</protein>
<dbReference type="PIRSF" id="PIRSF029730">
    <property type="entry name" value="UCP029730"/>
    <property type="match status" value="1"/>
</dbReference>
<proteinExistence type="predicted"/>
<keyword evidence="2" id="KW-1185">Reference proteome</keyword>
<dbReference type="EMBL" id="JBHSCW010000003">
    <property type="protein sequence ID" value="MFC4351124.1"/>
    <property type="molecule type" value="Genomic_DNA"/>
</dbReference>
<dbReference type="Gene3D" id="3.40.630.40">
    <property type="entry name" value="Zn-dependent exopeptidases"/>
    <property type="match status" value="1"/>
</dbReference>
<organism evidence="1 2">
    <name type="scientific">Fodinicurvata halophila</name>
    <dbReference type="NCBI Taxonomy" id="1419723"/>
    <lineage>
        <taxon>Bacteria</taxon>
        <taxon>Pseudomonadati</taxon>
        <taxon>Pseudomonadota</taxon>
        <taxon>Alphaproteobacteria</taxon>
        <taxon>Rhodospirillales</taxon>
        <taxon>Rhodovibrionaceae</taxon>
        <taxon>Fodinicurvata</taxon>
    </lineage>
</organism>
<dbReference type="Proteomes" id="UP001595799">
    <property type="component" value="Unassembled WGS sequence"/>
</dbReference>
<evidence type="ECO:0000313" key="1">
    <source>
        <dbReference type="EMBL" id="MFC4351124.1"/>
    </source>
</evidence>
<name>A0ABV8UKT2_9PROT</name>
<dbReference type="RefSeq" id="WP_382421464.1">
    <property type="nucleotide sequence ID" value="NZ_JBHSCW010000003.1"/>
</dbReference>
<dbReference type="Pfam" id="PF05013">
    <property type="entry name" value="FGase"/>
    <property type="match status" value="1"/>
</dbReference>